<proteinExistence type="predicted"/>
<evidence type="ECO:0000256" key="2">
    <source>
        <dbReference type="SAM" id="SignalP"/>
    </source>
</evidence>
<keyword evidence="2" id="KW-0732">Signal</keyword>
<accession>A0AAD9JKS5</accession>
<dbReference type="EMBL" id="JAODUP010000251">
    <property type="protein sequence ID" value="KAK2155029.1"/>
    <property type="molecule type" value="Genomic_DNA"/>
</dbReference>
<evidence type="ECO:0000313" key="3">
    <source>
        <dbReference type="EMBL" id="KAK2155029.1"/>
    </source>
</evidence>
<feature type="compositionally biased region" description="Basic and acidic residues" evidence="1">
    <location>
        <begin position="34"/>
        <end position="45"/>
    </location>
</feature>
<sequence>MRRGCLGFAFVWCLVVCELTLAVQSKAAVLRDQDDRMEQWQDSRSSKRSRFSDQPQLSADLFAKPIDVRLPPMTSGMDRNTAKQEEERQFTFKEKNGQGKVVASGKMITSQQLVAEGIDAVRDVFSGADHKQLRLTKRGKGSLASGTGIPADTCDKVCSFCKAVLSMRWAALCENHCRYGGRAYDTCLTVWSFREELERNRPKNKQN</sequence>
<evidence type="ECO:0000313" key="4">
    <source>
        <dbReference type="Proteomes" id="UP001208570"/>
    </source>
</evidence>
<protein>
    <recommendedName>
        <fullName evidence="5">Secreted protein</fullName>
    </recommendedName>
</protein>
<dbReference type="Proteomes" id="UP001208570">
    <property type="component" value="Unassembled WGS sequence"/>
</dbReference>
<feature type="chain" id="PRO_5042272805" description="Secreted protein" evidence="2">
    <location>
        <begin position="23"/>
        <end position="207"/>
    </location>
</feature>
<evidence type="ECO:0008006" key="5">
    <source>
        <dbReference type="Google" id="ProtNLM"/>
    </source>
</evidence>
<organism evidence="3 4">
    <name type="scientific">Paralvinella palmiformis</name>
    <dbReference type="NCBI Taxonomy" id="53620"/>
    <lineage>
        <taxon>Eukaryota</taxon>
        <taxon>Metazoa</taxon>
        <taxon>Spiralia</taxon>
        <taxon>Lophotrochozoa</taxon>
        <taxon>Annelida</taxon>
        <taxon>Polychaeta</taxon>
        <taxon>Sedentaria</taxon>
        <taxon>Canalipalpata</taxon>
        <taxon>Terebellida</taxon>
        <taxon>Terebelliformia</taxon>
        <taxon>Alvinellidae</taxon>
        <taxon>Paralvinella</taxon>
    </lineage>
</organism>
<feature type="region of interest" description="Disordered" evidence="1">
    <location>
        <begin position="34"/>
        <end position="55"/>
    </location>
</feature>
<gene>
    <name evidence="3" type="ORF">LSH36_251g05005</name>
</gene>
<name>A0AAD9JKS5_9ANNE</name>
<keyword evidence="4" id="KW-1185">Reference proteome</keyword>
<feature type="signal peptide" evidence="2">
    <location>
        <begin position="1"/>
        <end position="22"/>
    </location>
</feature>
<dbReference type="AlphaFoldDB" id="A0AAD9JKS5"/>
<reference evidence="3" key="1">
    <citation type="journal article" date="2023" name="Mol. Biol. Evol.">
        <title>Third-Generation Sequencing Reveals the Adaptive Role of the Epigenome in Three Deep-Sea Polychaetes.</title>
        <authorList>
            <person name="Perez M."/>
            <person name="Aroh O."/>
            <person name="Sun Y."/>
            <person name="Lan Y."/>
            <person name="Juniper S.K."/>
            <person name="Young C.R."/>
            <person name="Angers B."/>
            <person name="Qian P.Y."/>
        </authorList>
    </citation>
    <scope>NUCLEOTIDE SEQUENCE</scope>
    <source>
        <strain evidence="3">P08H-3</strain>
    </source>
</reference>
<evidence type="ECO:0000256" key="1">
    <source>
        <dbReference type="SAM" id="MobiDB-lite"/>
    </source>
</evidence>
<comment type="caution">
    <text evidence="3">The sequence shown here is derived from an EMBL/GenBank/DDBJ whole genome shotgun (WGS) entry which is preliminary data.</text>
</comment>